<feature type="chain" id="PRO_5039007383" evidence="4">
    <location>
        <begin position="28"/>
        <end position="352"/>
    </location>
</feature>
<dbReference type="Proteomes" id="UP000636960">
    <property type="component" value="Unassembled WGS sequence"/>
</dbReference>
<name>A0A919MYB6_9ACTN</name>
<proteinExistence type="inferred from homology"/>
<evidence type="ECO:0000256" key="3">
    <source>
        <dbReference type="ARBA" id="ARBA00022729"/>
    </source>
</evidence>
<dbReference type="RefSeq" id="WP_203787221.1">
    <property type="nucleotide sequence ID" value="NZ_BOMV01000078.1"/>
</dbReference>
<comment type="subcellular location">
    <subcellularLocation>
        <location evidence="1">Periplasm</location>
    </subcellularLocation>
</comment>
<evidence type="ECO:0000313" key="5">
    <source>
        <dbReference type="EMBL" id="GIE99983.1"/>
    </source>
</evidence>
<evidence type="ECO:0000256" key="1">
    <source>
        <dbReference type="ARBA" id="ARBA00004418"/>
    </source>
</evidence>
<comment type="similarity">
    <text evidence="2">Belongs to the bacterial solute-binding protein SsuA/TauA family.</text>
</comment>
<dbReference type="AlphaFoldDB" id="A0A919MYB6"/>
<dbReference type="GO" id="GO:0042597">
    <property type="term" value="C:periplasmic space"/>
    <property type="evidence" value="ECO:0007669"/>
    <property type="project" value="UniProtKB-SubCell"/>
</dbReference>
<dbReference type="PROSITE" id="PS51318">
    <property type="entry name" value="TAT"/>
    <property type="match status" value="1"/>
</dbReference>
<evidence type="ECO:0000256" key="2">
    <source>
        <dbReference type="ARBA" id="ARBA00010742"/>
    </source>
</evidence>
<sequence>MTRISRRNVLRIALLGTGAAAVPSALGGCFLADDDGGSSGANGSSAPIRFAFAPEAIWDFMKEKGTITKWEQDTGLKIETSTTWDEFTFFAGGHGDIVSTATYELPLLEKQTKIKTVTFGKYNLLRITPVTRADKPYQTLADIPKGSKIAVPSAVASTLLWGMFAKELHNLDFKVGQGDYNLVVEDHFVMAEHVDRGEVEAALVIPEAAIGLLRQGKLKVMYDGKLPHEIYGPICSCTHLGVMGNLFTATESWYDANKDSAKAFLGLWEEGIKLWRANQAEIIKKFPQHFSVEADEDVKAMQDYLAAHDWFVDSVYMDQTWIDQEIRLYELMKRSGFMDQDAPTPRFEPITP</sequence>
<comment type="caution">
    <text evidence="5">The sequence shown here is derived from an EMBL/GenBank/DDBJ whole genome shotgun (WGS) entry which is preliminary data.</text>
</comment>
<evidence type="ECO:0000313" key="6">
    <source>
        <dbReference type="Proteomes" id="UP000636960"/>
    </source>
</evidence>
<keyword evidence="6" id="KW-1185">Reference proteome</keyword>
<dbReference type="Gene3D" id="3.40.190.10">
    <property type="entry name" value="Periplasmic binding protein-like II"/>
    <property type="match status" value="1"/>
</dbReference>
<feature type="signal peptide" evidence="4">
    <location>
        <begin position="1"/>
        <end position="27"/>
    </location>
</feature>
<protein>
    <submittedName>
        <fullName evidence="5">Nitrate ABC transporter substrate-binding protein</fullName>
    </submittedName>
</protein>
<dbReference type="PROSITE" id="PS51257">
    <property type="entry name" value="PROKAR_LIPOPROTEIN"/>
    <property type="match status" value="1"/>
</dbReference>
<gene>
    <name evidence="5" type="ORF">Ari01nite_74480</name>
</gene>
<evidence type="ECO:0000256" key="4">
    <source>
        <dbReference type="SAM" id="SignalP"/>
    </source>
</evidence>
<dbReference type="PANTHER" id="PTHR30024:SF47">
    <property type="entry name" value="TAURINE-BINDING PERIPLASMIC PROTEIN"/>
    <property type="match status" value="1"/>
</dbReference>
<keyword evidence="3 4" id="KW-0732">Signal</keyword>
<dbReference type="PANTHER" id="PTHR30024">
    <property type="entry name" value="ALIPHATIC SULFONATES-BINDING PROTEIN-RELATED"/>
    <property type="match status" value="1"/>
</dbReference>
<reference evidence="5" key="1">
    <citation type="submission" date="2021-01" db="EMBL/GenBank/DDBJ databases">
        <title>Whole genome shotgun sequence of Actinoplanes rishiriensis NBRC 108556.</title>
        <authorList>
            <person name="Komaki H."/>
            <person name="Tamura T."/>
        </authorList>
    </citation>
    <scope>NUCLEOTIDE SEQUENCE</scope>
    <source>
        <strain evidence="5">NBRC 108556</strain>
    </source>
</reference>
<dbReference type="EMBL" id="BOMV01000078">
    <property type="protein sequence ID" value="GIE99983.1"/>
    <property type="molecule type" value="Genomic_DNA"/>
</dbReference>
<dbReference type="SUPFAM" id="SSF53850">
    <property type="entry name" value="Periplasmic binding protein-like II"/>
    <property type="match status" value="1"/>
</dbReference>
<organism evidence="5 6">
    <name type="scientific">Paractinoplanes rishiriensis</name>
    <dbReference type="NCBI Taxonomy" id="1050105"/>
    <lineage>
        <taxon>Bacteria</taxon>
        <taxon>Bacillati</taxon>
        <taxon>Actinomycetota</taxon>
        <taxon>Actinomycetes</taxon>
        <taxon>Micromonosporales</taxon>
        <taxon>Micromonosporaceae</taxon>
        <taxon>Paractinoplanes</taxon>
    </lineage>
</organism>
<accession>A0A919MYB6</accession>
<dbReference type="InterPro" id="IPR006311">
    <property type="entry name" value="TAT_signal"/>
</dbReference>